<dbReference type="Proteomes" id="UP001057532">
    <property type="component" value="Chromosome"/>
</dbReference>
<keyword evidence="2" id="KW-1185">Reference proteome</keyword>
<reference evidence="1" key="1">
    <citation type="submission" date="2022-05" db="EMBL/GenBank/DDBJ databases">
        <authorList>
            <person name="Oliphant S.A."/>
            <person name="Watson-Haigh N.S."/>
            <person name="Sumby K.M."/>
            <person name="Gardner J.M."/>
            <person name="Jiranek V."/>
        </authorList>
    </citation>
    <scope>NUCLEOTIDE SEQUENCE</scope>
    <source>
        <strain evidence="1">Ru20-1</strain>
    </source>
</reference>
<sequence length="87" mass="9520">MRNHEPTYRSVSVGMVTIAIQSDGGQIIAKVIGNNVIAIDEQLNRATVTGPDRAGRYAIGDFVYFITDKRNRHTAVTVKTVAHHLGD</sequence>
<evidence type="ECO:0000313" key="1">
    <source>
        <dbReference type="EMBL" id="USS93361.1"/>
    </source>
</evidence>
<organism evidence="1 2">
    <name type="scientific">Fructilactobacillus ixorae</name>
    <dbReference type="NCBI Taxonomy" id="1750535"/>
    <lineage>
        <taxon>Bacteria</taxon>
        <taxon>Bacillati</taxon>
        <taxon>Bacillota</taxon>
        <taxon>Bacilli</taxon>
        <taxon>Lactobacillales</taxon>
        <taxon>Lactobacillaceae</taxon>
        <taxon>Fructilactobacillus</taxon>
    </lineage>
</organism>
<name>A0ABY5C7S3_9LACO</name>
<dbReference type="EMBL" id="CP097478">
    <property type="protein sequence ID" value="USS93361.1"/>
    <property type="molecule type" value="Genomic_DNA"/>
</dbReference>
<proteinExistence type="predicted"/>
<gene>
    <name evidence="1" type="ORF">M8332_00385</name>
</gene>
<evidence type="ECO:0000313" key="2">
    <source>
        <dbReference type="Proteomes" id="UP001057532"/>
    </source>
</evidence>
<dbReference type="RefSeq" id="WP_252780183.1">
    <property type="nucleotide sequence ID" value="NZ_CP097478.1"/>
</dbReference>
<accession>A0ABY5C7S3</accession>
<protein>
    <submittedName>
        <fullName evidence="1">Uncharacterized protein</fullName>
    </submittedName>
</protein>